<reference evidence="4" key="1">
    <citation type="journal article" date="2014" name="Front. Microbiol.">
        <title>High frequency of phylogenetically diverse reductive dehalogenase-homologous genes in deep subseafloor sedimentary metagenomes.</title>
        <authorList>
            <person name="Kawai M."/>
            <person name="Futagami T."/>
            <person name="Toyoda A."/>
            <person name="Takaki Y."/>
            <person name="Nishi S."/>
            <person name="Hori S."/>
            <person name="Arai W."/>
            <person name="Tsubouchi T."/>
            <person name="Morono Y."/>
            <person name="Uchiyama I."/>
            <person name="Ito T."/>
            <person name="Fujiyama A."/>
            <person name="Inagaki F."/>
            <person name="Takami H."/>
        </authorList>
    </citation>
    <scope>NUCLEOTIDE SEQUENCE</scope>
    <source>
        <strain evidence="4">Expedition CK06-06</strain>
    </source>
</reference>
<feature type="non-terminal residue" evidence="4">
    <location>
        <position position="209"/>
    </location>
</feature>
<protein>
    <recommendedName>
        <fullName evidence="3">Glycoside hydrolase family 57 N-terminal domain-containing protein</fullName>
    </recommendedName>
</protein>
<dbReference type="AlphaFoldDB" id="X1PH02"/>
<dbReference type="InterPro" id="IPR052046">
    <property type="entry name" value="GH57_Enzymes"/>
</dbReference>
<dbReference type="EMBL" id="BARV01019370">
    <property type="protein sequence ID" value="GAI30174.1"/>
    <property type="molecule type" value="Genomic_DNA"/>
</dbReference>
<dbReference type="InterPro" id="IPR011330">
    <property type="entry name" value="Glyco_hydro/deAcase_b/a-brl"/>
</dbReference>
<gene>
    <name evidence="4" type="ORF">S06H3_32560</name>
</gene>
<name>X1PH02_9ZZZZ</name>
<dbReference type="PANTHER" id="PTHR36306">
    <property type="entry name" value="ALPHA-AMYLASE-RELATED-RELATED"/>
    <property type="match status" value="1"/>
</dbReference>
<sequence length="209" mass="24442">MLEQLQQYCPEVMSTFDALAETGCVEFLAETYYHSLSFLYSRDEFAEQVKKHSETIEYLFGQKPRVFRNTELIYNNDLACFVESMGDFDAILTEGADHILGIRNPNFVYRPKGCSKLKLLLKNYSLSDDIAFRFSNRGWSQWPLTADKFARWISDINGNGNVVNLFMDYETFGEHQWEDTGIFDFMRHLPEQILRHPDNDFKTPSEIAR</sequence>
<dbReference type="Gene3D" id="3.20.110.20">
    <property type="match status" value="1"/>
</dbReference>
<comment type="caution">
    <text evidence="4">The sequence shown here is derived from an EMBL/GenBank/DDBJ whole genome shotgun (WGS) entry which is preliminary data.</text>
</comment>
<dbReference type="SUPFAM" id="SSF88713">
    <property type="entry name" value="Glycoside hydrolase/deacetylase"/>
    <property type="match status" value="1"/>
</dbReference>
<dbReference type="GO" id="GO:0003824">
    <property type="term" value="F:catalytic activity"/>
    <property type="evidence" value="ECO:0007669"/>
    <property type="project" value="InterPro"/>
</dbReference>
<dbReference type="CDD" id="cd10795">
    <property type="entry name" value="GH57N_MJA1_like"/>
    <property type="match status" value="1"/>
</dbReference>
<keyword evidence="2" id="KW-0119">Carbohydrate metabolism</keyword>
<dbReference type="GO" id="GO:0005975">
    <property type="term" value="P:carbohydrate metabolic process"/>
    <property type="evidence" value="ECO:0007669"/>
    <property type="project" value="InterPro"/>
</dbReference>
<dbReference type="Pfam" id="PF03065">
    <property type="entry name" value="Glyco_hydro_57"/>
    <property type="match status" value="1"/>
</dbReference>
<accession>X1PH02</accession>
<evidence type="ECO:0000259" key="3">
    <source>
        <dbReference type="Pfam" id="PF03065"/>
    </source>
</evidence>
<organism evidence="4">
    <name type="scientific">marine sediment metagenome</name>
    <dbReference type="NCBI Taxonomy" id="412755"/>
    <lineage>
        <taxon>unclassified sequences</taxon>
        <taxon>metagenomes</taxon>
        <taxon>ecological metagenomes</taxon>
    </lineage>
</organism>
<evidence type="ECO:0000256" key="2">
    <source>
        <dbReference type="ARBA" id="ARBA00023277"/>
    </source>
</evidence>
<dbReference type="InterPro" id="IPR004300">
    <property type="entry name" value="Glyco_hydro_57_N"/>
</dbReference>
<dbReference type="PANTHER" id="PTHR36306:SF1">
    <property type="entry name" value="ALPHA-AMYLASE-RELATED"/>
    <property type="match status" value="1"/>
</dbReference>
<feature type="domain" description="Glycoside hydrolase family 57 N-terminal" evidence="3">
    <location>
        <begin position="2"/>
        <end position="208"/>
    </location>
</feature>
<proteinExistence type="inferred from homology"/>
<evidence type="ECO:0000256" key="1">
    <source>
        <dbReference type="ARBA" id="ARBA00006821"/>
    </source>
</evidence>
<evidence type="ECO:0000313" key="4">
    <source>
        <dbReference type="EMBL" id="GAI30174.1"/>
    </source>
</evidence>
<comment type="similarity">
    <text evidence="1">Belongs to the glycosyl hydrolase 57 family.</text>
</comment>